<dbReference type="GO" id="GO:0048544">
    <property type="term" value="P:recognition of pollen"/>
    <property type="evidence" value="ECO:0007669"/>
    <property type="project" value="InterPro"/>
</dbReference>
<keyword evidence="12" id="KW-0325">Glycoprotein</keyword>
<dbReference type="CDD" id="cd14066">
    <property type="entry name" value="STKc_IRAK"/>
    <property type="match status" value="1"/>
</dbReference>
<dbReference type="SMART" id="SM00108">
    <property type="entry name" value="B_lectin"/>
    <property type="match status" value="1"/>
</dbReference>
<evidence type="ECO:0000256" key="8">
    <source>
        <dbReference type="ARBA" id="ARBA00022840"/>
    </source>
</evidence>
<dbReference type="InterPro" id="IPR001480">
    <property type="entry name" value="Bulb-type_lectin_dom"/>
</dbReference>
<keyword evidence="5 16" id="KW-0732">Signal</keyword>
<evidence type="ECO:0000256" key="9">
    <source>
        <dbReference type="ARBA" id="ARBA00022989"/>
    </source>
</evidence>
<evidence type="ECO:0000256" key="14">
    <source>
        <dbReference type="PROSITE-ProRule" id="PRU10141"/>
    </source>
</evidence>
<feature type="binding site" evidence="14">
    <location>
        <position position="522"/>
    </location>
    <ligand>
        <name>ATP</name>
        <dbReference type="ChEBI" id="CHEBI:30616"/>
    </ligand>
</feature>
<evidence type="ECO:0000259" key="19">
    <source>
        <dbReference type="PROSITE" id="PS50948"/>
    </source>
</evidence>
<dbReference type="Proteomes" id="UP000288805">
    <property type="component" value="Unassembled WGS sequence"/>
</dbReference>
<dbReference type="InterPro" id="IPR003609">
    <property type="entry name" value="Pan_app"/>
</dbReference>
<protein>
    <recommendedName>
        <fullName evidence="13">Receptor-like serine/threonine-protein kinase</fullName>
        <ecNumber evidence="13">2.7.11.1</ecNumber>
    </recommendedName>
</protein>
<evidence type="ECO:0000256" key="16">
    <source>
        <dbReference type="SAM" id="SignalP"/>
    </source>
</evidence>
<dbReference type="GO" id="GO:0106310">
    <property type="term" value="F:protein serine kinase activity"/>
    <property type="evidence" value="ECO:0007669"/>
    <property type="project" value="RHEA"/>
</dbReference>
<evidence type="ECO:0000256" key="7">
    <source>
        <dbReference type="ARBA" id="ARBA00022777"/>
    </source>
</evidence>
<dbReference type="GO" id="GO:0005524">
    <property type="term" value="F:ATP binding"/>
    <property type="evidence" value="ECO:0007669"/>
    <property type="project" value="UniProtKB-UniRule"/>
</dbReference>
<feature type="domain" description="Apple" evidence="19">
    <location>
        <begin position="341"/>
        <end position="419"/>
    </location>
</feature>
<feature type="chain" id="PRO_5019295045" description="Receptor-like serine/threonine-protein kinase" evidence="16">
    <location>
        <begin position="25"/>
        <end position="808"/>
    </location>
</feature>
<comment type="similarity">
    <text evidence="13">Belongs to the protein kinase superfamily. Ser/Thr protein kinase family.</text>
</comment>
<feature type="domain" description="Protein kinase" evidence="17">
    <location>
        <begin position="493"/>
        <end position="781"/>
    </location>
</feature>
<dbReference type="GO" id="GO:0030246">
    <property type="term" value="F:carbohydrate binding"/>
    <property type="evidence" value="ECO:0007669"/>
    <property type="project" value="UniProtKB-KW"/>
</dbReference>
<keyword evidence="7 13" id="KW-0418">Kinase</keyword>
<evidence type="ECO:0000256" key="3">
    <source>
        <dbReference type="ARBA" id="ARBA00022679"/>
    </source>
</evidence>
<dbReference type="GO" id="GO:0004674">
    <property type="term" value="F:protein serine/threonine kinase activity"/>
    <property type="evidence" value="ECO:0007669"/>
    <property type="project" value="UniProtKB-KW"/>
</dbReference>
<comment type="catalytic activity">
    <reaction evidence="13">
        <text>L-threonyl-[protein] + ATP = O-phospho-L-threonyl-[protein] + ADP + H(+)</text>
        <dbReference type="Rhea" id="RHEA:46608"/>
        <dbReference type="Rhea" id="RHEA-COMP:11060"/>
        <dbReference type="Rhea" id="RHEA-COMP:11605"/>
        <dbReference type="ChEBI" id="CHEBI:15378"/>
        <dbReference type="ChEBI" id="CHEBI:30013"/>
        <dbReference type="ChEBI" id="CHEBI:30616"/>
        <dbReference type="ChEBI" id="CHEBI:61977"/>
        <dbReference type="ChEBI" id="CHEBI:456216"/>
        <dbReference type="EC" id="2.7.11.1"/>
    </reaction>
</comment>
<dbReference type="SUPFAM" id="SSF51110">
    <property type="entry name" value="alpha-D-mannose-specific plant lectins"/>
    <property type="match status" value="1"/>
</dbReference>
<keyword evidence="8 13" id="KW-0067">ATP-binding</keyword>
<dbReference type="InterPro" id="IPR036426">
    <property type="entry name" value="Bulb-type_lectin_dom_sf"/>
</dbReference>
<evidence type="ECO:0000256" key="2">
    <source>
        <dbReference type="ARBA" id="ARBA00022527"/>
    </source>
</evidence>
<evidence type="ECO:0000256" key="1">
    <source>
        <dbReference type="ARBA" id="ARBA00004167"/>
    </source>
</evidence>
<evidence type="ECO:0000256" key="6">
    <source>
        <dbReference type="ARBA" id="ARBA00022741"/>
    </source>
</evidence>
<evidence type="ECO:0000256" key="10">
    <source>
        <dbReference type="ARBA" id="ARBA00023136"/>
    </source>
</evidence>
<dbReference type="Gene3D" id="2.90.10.10">
    <property type="entry name" value="Bulb-type lectin domain"/>
    <property type="match status" value="1"/>
</dbReference>
<dbReference type="InterPro" id="IPR011009">
    <property type="entry name" value="Kinase-like_dom_sf"/>
</dbReference>
<evidence type="ECO:0000256" key="15">
    <source>
        <dbReference type="SAM" id="Phobius"/>
    </source>
</evidence>
<dbReference type="FunFam" id="2.90.10.10:FF:000002">
    <property type="entry name" value="Serine/threonine-protein kinase"/>
    <property type="match status" value="1"/>
</dbReference>
<keyword evidence="2 13" id="KW-0723">Serine/threonine-protein kinase</keyword>
<dbReference type="PROSITE" id="PS00107">
    <property type="entry name" value="PROTEIN_KINASE_ATP"/>
    <property type="match status" value="1"/>
</dbReference>
<evidence type="ECO:0000313" key="20">
    <source>
        <dbReference type="EMBL" id="RVW46887.1"/>
    </source>
</evidence>
<evidence type="ECO:0000259" key="17">
    <source>
        <dbReference type="PROSITE" id="PS50011"/>
    </source>
</evidence>
<dbReference type="FunFam" id="1.10.510.10:FF:000227">
    <property type="entry name" value="Serine/threonine-protein kinase"/>
    <property type="match status" value="1"/>
</dbReference>
<dbReference type="InterPro" id="IPR000719">
    <property type="entry name" value="Prot_kinase_dom"/>
</dbReference>
<feature type="signal peptide" evidence="16">
    <location>
        <begin position="1"/>
        <end position="24"/>
    </location>
</feature>
<dbReference type="CDD" id="cd01098">
    <property type="entry name" value="PAN_AP_plant"/>
    <property type="match status" value="1"/>
</dbReference>
<feature type="transmembrane region" description="Helical" evidence="15">
    <location>
        <begin position="440"/>
        <end position="462"/>
    </location>
</feature>
<dbReference type="PROSITE" id="PS00108">
    <property type="entry name" value="PROTEIN_KINASE_ST"/>
    <property type="match status" value="1"/>
</dbReference>
<proteinExistence type="inferred from homology"/>
<dbReference type="InterPro" id="IPR000858">
    <property type="entry name" value="S_locus_glycoprot_dom"/>
</dbReference>
<dbReference type="AlphaFoldDB" id="A0A438EGN8"/>
<evidence type="ECO:0000259" key="18">
    <source>
        <dbReference type="PROSITE" id="PS50927"/>
    </source>
</evidence>
<dbReference type="EMBL" id="QGNW01001297">
    <property type="protein sequence ID" value="RVW46887.1"/>
    <property type="molecule type" value="Genomic_DNA"/>
</dbReference>
<gene>
    <name evidence="20" type="primary">VvCHDh000511_15</name>
    <name evidence="20" type="ORF">CK203_075684</name>
</gene>
<dbReference type="PROSITE" id="PS50007">
    <property type="entry name" value="PIPLC_X_DOMAIN"/>
    <property type="match status" value="1"/>
</dbReference>
<dbReference type="PROSITE" id="PS50948">
    <property type="entry name" value="PAN"/>
    <property type="match status" value="1"/>
</dbReference>
<dbReference type="SMART" id="SM00220">
    <property type="entry name" value="S_TKc"/>
    <property type="match status" value="1"/>
</dbReference>
<dbReference type="PROSITE" id="PS50927">
    <property type="entry name" value="BULB_LECTIN"/>
    <property type="match status" value="1"/>
</dbReference>
<reference evidence="20 21" key="1">
    <citation type="journal article" date="2018" name="PLoS Genet.">
        <title>Population sequencing reveals clonal diversity and ancestral inbreeding in the grapevine cultivar Chardonnay.</title>
        <authorList>
            <person name="Roach M.J."/>
            <person name="Johnson D.L."/>
            <person name="Bohlmann J."/>
            <person name="van Vuuren H.J."/>
            <person name="Jones S.J."/>
            <person name="Pretorius I.S."/>
            <person name="Schmidt S.A."/>
            <person name="Borneman A.R."/>
        </authorList>
    </citation>
    <scope>NUCLEOTIDE SEQUENCE [LARGE SCALE GENOMIC DNA]</scope>
    <source>
        <strain evidence="21">cv. Chardonnay</strain>
        <tissue evidence="20">Leaf</tissue>
    </source>
</reference>
<dbReference type="SMART" id="SM00473">
    <property type="entry name" value="PAN_AP"/>
    <property type="match status" value="1"/>
</dbReference>
<keyword evidence="9 15" id="KW-1133">Transmembrane helix</keyword>
<keyword evidence="6 13" id="KW-0547">Nucleotide-binding</keyword>
<dbReference type="CDD" id="cd00028">
    <property type="entry name" value="B_lectin"/>
    <property type="match status" value="1"/>
</dbReference>
<dbReference type="Pfam" id="PF00954">
    <property type="entry name" value="S_locus_glycop"/>
    <property type="match status" value="1"/>
</dbReference>
<keyword evidence="11" id="KW-1015">Disulfide bond</keyword>
<keyword evidence="3 13" id="KW-0808">Transferase</keyword>
<dbReference type="Pfam" id="PF00069">
    <property type="entry name" value="Pkinase"/>
    <property type="match status" value="1"/>
</dbReference>
<evidence type="ECO:0000256" key="12">
    <source>
        <dbReference type="ARBA" id="ARBA00023180"/>
    </source>
</evidence>
<comment type="caution">
    <text evidence="20">The sequence shown here is derived from an EMBL/GenBank/DDBJ whole genome shotgun (WGS) entry which is preliminary data.</text>
</comment>
<dbReference type="Pfam" id="PF08276">
    <property type="entry name" value="PAN_2"/>
    <property type="match status" value="1"/>
</dbReference>
<keyword evidence="4 15" id="KW-0812">Transmembrane</keyword>
<dbReference type="GO" id="GO:0016020">
    <property type="term" value="C:membrane"/>
    <property type="evidence" value="ECO:0007669"/>
    <property type="project" value="UniProtKB-SubCell"/>
</dbReference>
<keyword evidence="10 15" id="KW-0472">Membrane</keyword>
<dbReference type="FunFam" id="3.30.200.20:FF:000178">
    <property type="entry name" value="serine/threonine-protein kinase PBS1-like"/>
    <property type="match status" value="1"/>
</dbReference>
<dbReference type="SUPFAM" id="SSF56112">
    <property type="entry name" value="Protein kinase-like (PK-like)"/>
    <property type="match status" value="1"/>
</dbReference>
<dbReference type="PANTHER" id="PTHR47974:SF19">
    <property type="entry name" value="RECEPTOR-LIKE SERINE_THREONINE-PROTEIN KINASE"/>
    <property type="match status" value="1"/>
</dbReference>
<dbReference type="PIRSF" id="PIRSF000641">
    <property type="entry name" value="SRK"/>
    <property type="match status" value="1"/>
</dbReference>
<dbReference type="EC" id="2.7.11.1" evidence="13"/>
<evidence type="ECO:0000256" key="13">
    <source>
        <dbReference type="PIRNR" id="PIRNR000641"/>
    </source>
</evidence>
<dbReference type="PROSITE" id="PS50011">
    <property type="entry name" value="PROTEIN_KINASE_DOM"/>
    <property type="match status" value="1"/>
</dbReference>
<dbReference type="InterPro" id="IPR008271">
    <property type="entry name" value="Ser/Thr_kinase_AS"/>
</dbReference>
<evidence type="ECO:0000313" key="21">
    <source>
        <dbReference type="Proteomes" id="UP000288805"/>
    </source>
</evidence>
<feature type="domain" description="Bulb-type lectin" evidence="18">
    <location>
        <begin position="25"/>
        <end position="148"/>
    </location>
</feature>
<comment type="subcellular location">
    <subcellularLocation>
        <location evidence="1">Membrane</location>
        <topology evidence="1">Single-pass membrane protein</topology>
    </subcellularLocation>
</comment>
<keyword evidence="20" id="KW-0430">Lectin</keyword>
<evidence type="ECO:0000256" key="11">
    <source>
        <dbReference type="ARBA" id="ARBA00023157"/>
    </source>
</evidence>
<dbReference type="Gene3D" id="1.10.510.10">
    <property type="entry name" value="Transferase(Phosphotransferase) domain 1"/>
    <property type="match status" value="1"/>
</dbReference>
<evidence type="ECO:0000256" key="5">
    <source>
        <dbReference type="ARBA" id="ARBA00022729"/>
    </source>
</evidence>
<comment type="catalytic activity">
    <reaction evidence="13">
        <text>L-seryl-[protein] + ATP = O-phospho-L-seryl-[protein] + ADP + H(+)</text>
        <dbReference type="Rhea" id="RHEA:17989"/>
        <dbReference type="Rhea" id="RHEA-COMP:9863"/>
        <dbReference type="Rhea" id="RHEA-COMP:11604"/>
        <dbReference type="ChEBI" id="CHEBI:15378"/>
        <dbReference type="ChEBI" id="CHEBI:29999"/>
        <dbReference type="ChEBI" id="CHEBI:30616"/>
        <dbReference type="ChEBI" id="CHEBI:83421"/>
        <dbReference type="ChEBI" id="CHEBI:456216"/>
        <dbReference type="EC" id="2.7.11.1"/>
    </reaction>
</comment>
<organism evidence="20 21">
    <name type="scientific">Vitis vinifera</name>
    <name type="common">Grape</name>
    <dbReference type="NCBI Taxonomy" id="29760"/>
    <lineage>
        <taxon>Eukaryota</taxon>
        <taxon>Viridiplantae</taxon>
        <taxon>Streptophyta</taxon>
        <taxon>Embryophyta</taxon>
        <taxon>Tracheophyta</taxon>
        <taxon>Spermatophyta</taxon>
        <taxon>Magnoliopsida</taxon>
        <taxon>eudicotyledons</taxon>
        <taxon>Gunneridae</taxon>
        <taxon>Pentapetalae</taxon>
        <taxon>rosids</taxon>
        <taxon>Vitales</taxon>
        <taxon>Vitaceae</taxon>
        <taxon>Viteae</taxon>
        <taxon>Vitis</taxon>
    </lineage>
</organism>
<dbReference type="Pfam" id="PF01453">
    <property type="entry name" value="B_lectin"/>
    <property type="match status" value="1"/>
</dbReference>
<dbReference type="PANTHER" id="PTHR47974">
    <property type="entry name" value="OS07G0415500 PROTEIN"/>
    <property type="match status" value="1"/>
</dbReference>
<name>A0A438EGN8_VITVI</name>
<keyword evidence="20" id="KW-0675">Receptor</keyword>
<dbReference type="Gene3D" id="3.30.200.20">
    <property type="entry name" value="Phosphorylase Kinase, domain 1"/>
    <property type="match status" value="1"/>
</dbReference>
<sequence>MKTCFFLPVLLLFSLSFKAHLCRGSDTIFPGQSLSGNQTIRSDGGTFELGFFTPGNSRNYYIGIWYGRLPTKTVVWVANRNQPLSDPSSSTLQLSHEGKLVLLTQSRTEIWSTNVSSNIPNSTVAVLLDNGNLVVRGNSNSSSVAWQSFDHPTDTWLPGGRIGYSKLTNEKIFLTPWRNPENPAPGIFSIEVEPNGTSHILLWNHTKMYWSSGEWTGKNFVNAPEIERDYYIKNYRYVRTENESYFTYDAGVPTAFTRLLVDYTGQFKQFVWGKDFTQWTILWMRPTLQCEVYGFCGAFSSCNTQKEPLCECMQGFEPTMLKDWQLEDHSDGCVRKTPLQCGNGGNDTFFVISNTAFPVDPEKLTVPKPEECEKTCLSNCSCTAYAYDNGCLIWKGALFNLQKLHADDEGGRDFHVRIAASELGETGTNATRAKTTREKVTWILIGTIGGFFLVFSIVLILLHRRQRRTFGPLGAGDNSLVLFKYKDLLSATKNFSEKLGEGAFGSVFKGTLPNSAAIAVKKLKNLMQEEKQFRTEVRSMGTIQHANLVRLRGFCAKASKRCLVFDYMPNGSLESHLFQRDSKTLDWKTRYSIAIGTARGLAYLHEKCRDCIIHCDIKPENILLDTEFNPKVADFGLAKLMGRDFSRVLTTMRGTIGYLAPEWLSGEAITPKADVFSYGMLLLEIISGRRNRNLLDDGTNDYYPIRAANTVNRGHNFLTLLDKRLEGNADMEDLTRACKVACWCIQDDEKDRPTMGQIVRVLEGVYEMGTPPIPCFFQQFFPRNTADSAIIYQEASSSSNSYLIMSLK</sequence>
<dbReference type="InterPro" id="IPR024171">
    <property type="entry name" value="SRK-like_kinase"/>
</dbReference>
<dbReference type="InterPro" id="IPR017441">
    <property type="entry name" value="Protein_kinase_ATP_BS"/>
</dbReference>
<evidence type="ECO:0000256" key="4">
    <source>
        <dbReference type="ARBA" id="ARBA00022692"/>
    </source>
</evidence>
<accession>A0A438EGN8</accession>